<feature type="binding site" evidence="10">
    <location>
        <position position="278"/>
    </location>
    <ligand>
        <name>glycerol</name>
        <dbReference type="ChEBI" id="CHEBI:17754"/>
    </ligand>
</feature>
<evidence type="ECO:0000256" key="7">
    <source>
        <dbReference type="ARBA" id="ARBA00023098"/>
    </source>
</evidence>
<reference evidence="13" key="1">
    <citation type="submission" date="2021-04" db="EMBL/GenBank/DDBJ databases">
        <title>Genome based classification of Actinospica acidithermotolerans sp. nov., an actinobacterium isolated from an Indonesian hot spring.</title>
        <authorList>
            <person name="Kusuma A.B."/>
            <person name="Putra K.E."/>
            <person name="Nafisah S."/>
            <person name="Loh J."/>
            <person name="Nouioui I."/>
            <person name="Goodfellow M."/>
        </authorList>
    </citation>
    <scope>NUCLEOTIDE SEQUENCE</scope>
    <source>
        <strain evidence="13">DSM 45618</strain>
    </source>
</reference>
<keyword evidence="6 12" id="KW-0520">NAD</keyword>
<dbReference type="AlphaFoldDB" id="A0A8J7WJN8"/>
<keyword evidence="14" id="KW-1185">Reference proteome</keyword>
<keyword evidence="7" id="KW-0443">Lipid metabolism</keyword>
<evidence type="ECO:0000256" key="11">
    <source>
        <dbReference type="PIRSR" id="PIRSR000112-2"/>
    </source>
</evidence>
<feature type="binding site" evidence="12">
    <location>
        <position position="140"/>
    </location>
    <ligand>
        <name>NAD(+)</name>
        <dbReference type="ChEBI" id="CHEBI:57540"/>
    </ligand>
</feature>
<evidence type="ECO:0000256" key="3">
    <source>
        <dbReference type="ARBA" id="ARBA00022723"/>
    </source>
</evidence>
<evidence type="ECO:0000256" key="9">
    <source>
        <dbReference type="ARBA" id="ARBA00023264"/>
    </source>
</evidence>
<organism evidence="13 14">
    <name type="scientific">Actinocrinis puniceicyclus</name>
    <dbReference type="NCBI Taxonomy" id="977794"/>
    <lineage>
        <taxon>Bacteria</taxon>
        <taxon>Bacillati</taxon>
        <taxon>Actinomycetota</taxon>
        <taxon>Actinomycetes</taxon>
        <taxon>Catenulisporales</taxon>
        <taxon>Actinospicaceae</taxon>
        <taxon>Actinocrinis</taxon>
    </lineage>
</organism>
<evidence type="ECO:0000256" key="5">
    <source>
        <dbReference type="ARBA" id="ARBA00023002"/>
    </source>
</evidence>
<dbReference type="SUPFAM" id="SSF56796">
    <property type="entry name" value="Dehydroquinate synthase-like"/>
    <property type="match status" value="1"/>
</dbReference>
<keyword evidence="10" id="KW-0862">Zinc</keyword>
<dbReference type="Proteomes" id="UP000677913">
    <property type="component" value="Unassembled WGS sequence"/>
</dbReference>
<evidence type="ECO:0000313" key="13">
    <source>
        <dbReference type="EMBL" id="MBS2962568.1"/>
    </source>
</evidence>
<keyword evidence="4" id="KW-0521">NADP</keyword>
<feature type="binding site" evidence="11">
    <location>
        <position position="136"/>
    </location>
    <ligand>
        <name>glycerol</name>
        <dbReference type="ChEBI" id="CHEBI:17754"/>
    </ligand>
</feature>
<dbReference type="EMBL" id="JAGSXH010000013">
    <property type="protein sequence ID" value="MBS2962568.1"/>
    <property type="molecule type" value="Genomic_DNA"/>
</dbReference>
<dbReference type="GO" id="GO:0016614">
    <property type="term" value="F:oxidoreductase activity, acting on CH-OH group of donors"/>
    <property type="evidence" value="ECO:0007669"/>
    <property type="project" value="InterPro"/>
</dbReference>
<evidence type="ECO:0000256" key="4">
    <source>
        <dbReference type="ARBA" id="ARBA00022857"/>
    </source>
</evidence>
<evidence type="ECO:0000256" key="6">
    <source>
        <dbReference type="ARBA" id="ARBA00023027"/>
    </source>
</evidence>
<dbReference type="GO" id="GO:0008654">
    <property type="term" value="P:phospholipid biosynthetic process"/>
    <property type="evidence" value="ECO:0007669"/>
    <property type="project" value="UniProtKB-KW"/>
</dbReference>
<dbReference type="InterPro" id="IPR016205">
    <property type="entry name" value="Glycerol_DH"/>
</dbReference>
<accession>A0A8J7WJN8</accession>
<sequence length="366" mass="37483">MAVLARLIPGPAAVRIGAGVARELPAILADQRISTSGRLAIVISEGSGTALRERLHGFLPADAGWFPTRGGRLDDAVDVADRIRASAAGHEPGAKGLGSYDTIVGLGGGRVIDVTKYAAARLGLPMVAVATNLAHDGICSPVSTLDNDAGRGSYGVPGPIGIVVDLDLVRDAPGAFVRAGIGEALSNLSALADWELSHEATGEPVDGLAAAMAGTAAEAVLHQPGGIGDESFLAVLAEALVLSGLAMSVAGNSRPSSGACHEISHALVLLFPGRYGQHGEQVGLGAAFATHLRGDAERAGQLVDALRRHGLAALPADLGIDTAGFTEAVAYAPRTRPGRYTILEHLDLTEAELRDAVKDYVDTYAR</sequence>
<gene>
    <name evidence="13" type="ORF">KGA66_05885</name>
</gene>
<keyword evidence="8" id="KW-0594">Phospholipid biosynthesis</keyword>
<keyword evidence="3 10" id="KW-0479">Metal-binding</keyword>
<evidence type="ECO:0000313" key="14">
    <source>
        <dbReference type="Proteomes" id="UP000677913"/>
    </source>
</evidence>
<dbReference type="PIRSF" id="PIRSF000112">
    <property type="entry name" value="Glycerol_dehydrogenase"/>
    <property type="match status" value="1"/>
</dbReference>
<keyword evidence="2" id="KW-0444">Lipid biosynthesis</keyword>
<dbReference type="CDD" id="cd08174">
    <property type="entry name" value="G1PDH-like"/>
    <property type="match status" value="1"/>
</dbReference>
<feature type="binding site" evidence="10">
    <location>
        <position position="183"/>
    </location>
    <ligand>
        <name>glycerol</name>
        <dbReference type="ChEBI" id="CHEBI:17754"/>
    </ligand>
</feature>
<keyword evidence="5" id="KW-0560">Oxidoreductase</keyword>
<proteinExistence type="predicted"/>
<dbReference type="RefSeq" id="WP_211465373.1">
    <property type="nucleotide sequence ID" value="NZ_JAGSXH010000013.1"/>
</dbReference>
<feature type="binding site" evidence="10">
    <location>
        <position position="261"/>
    </location>
    <ligand>
        <name>glycerol</name>
        <dbReference type="ChEBI" id="CHEBI:17754"/>
    </ligand>
</feature>
<evidence type="ECO:0000256" key="2">
    <source>
        <dbReference type="ARBA" id="ARBA00022516"/>
    </source>
</evidence>
<feature type="binding site" evidence="12">
    <location>
        <begin position="109"/>
        <end position="113"/>
    </location>
    <ligand>
        <name>NAD(+)</name>
        <dbReference type="ChEBI" id="CHEBI:57540"/>
    </ligand>
</feature>
<comment type="cofactor">
    <cofactor evidence="10">
        <name>Zn(2+)</name>
        <dbReference type="ChEBI" id="CHEBI:29105"/>
    </cofactor>
    <text evidence="10">Binds 1 zinc ion per subunit.</text>
</comment>
<protein>
    <submittedName>
        <fullName evidence="13">Iron-containing alcohol dehydrogenase family protein</fullName>
    </submittedName>
</protein>
<dbReference type="Gene3D" id="3.40.50.1970">
    <property type="match status" value="1"/>
</dbReference>
<dbReference type="InterPro" id="IPR032837">
    <property type="entry name" value="G1PDH"/>
</dbReference>
<comment type="caution">
    <text evidence="13">The sequence shown here is derived from an EMBL/GenBank/DDBJ whole genome shotgun (WGS) entry which is preliminary data.</text>
</comment>
<dbReference type="Gene3D" id="1.20.1090.10">
    <property type="entry name" value="Dehydroquinate synthase-like - alpha domain"/>
    <property type="match status" value="1"/>
</dbReference>
<evidence type="ECO:0000256" key="1">
    <source>
        <dbReference type="ARBA" id="ARBA00022490"/>
    </source>
</evidence>
<dbReference type="GO" id="GO:0046872">
    <property type="term" value="F:metal ion binding"/>
    <property type="evidence" value="ECO:0007669"/>
    <property type="project" value="UniProtKB-KW"/>
</dbReference>
<name>A0A8J7WJN8_9ACTN</name>
<keyword evidence="1" id="KW-0963">Cytoplasm</keyword>
<dbReference type="PANTHER" id="PTHR43616:SF5">
    <property type="entry name" value="GLYCEROL DEHYDROGENASE 1"/>
    <property type="match status" value="1"/>
</dbReference>
<dbReference type="PANTHER" id="PTHR43616">
    <property type="entry name" value="GLYCEROL DEHYDROGENASE"/>
    <property type="match status" value="1"/>
</dbReference>
<evidence type="ECO:0000256" key="8">
    <source>
        <dbReference type="ARBA" id="ARBA00023209"/>
    </source>
</evidence>
<evidence type="ECO:0000256" key="12">
    <source>
        <dbReference type="PIRSR" id="PIRSR000112-3"/>
    </source>
</evidence>
<dbReference type="Pfam" id="PF13685">
    <property type="entry name" value="Fe-ADH_2"/>
    <property type="match status" value="1"/>
</dbReference>
<keyword evidence="9" id="KW-1208">Phospholipid metabolism</keyword>
<evidence type="ECO:0000256" key="10">
    <source>
        <dbReference type="PIRSR" id="PIRSR000112-1"/>
    </source>
</evidence>